<evidence type="ECO:0000313" key="10">
    <source>
        <dbReference type="Proteomes" id="UP001165135"/>
    </source>
</evidence>
<organism evidence="9 10">
    <name type="scientific">Actinoallomurus iriomotensis</name>
    <dbReference type="NCBI Taxonomy" id="478107"/>
    <lineage>
        <taxon>Bacteria</taxon>
        <taxon>Bacillati</taxon>
        <taxon>Actinomycetota</taxon>
        <taxon>Actinomycetes</taxon>
        <taxon>Streptosporangiales</taxon>
        <taxon>Thermomonosporaceae</taxon>
        <taxon>Actinoallomurus</taxon>
    </lineage>
</organism>
<comment type="caution">
    <text evidence="9">The sequence shown here is derived from an EMBL/GenBank/DDBJ whole genome shotgun (WGS) entry which is preliminary data.</text>
</comment>
<comment type="cofactor">
    <cofactor evidence="6">
        <name>Zn(2+)</name>
        <dbReference type="ChEBI" id="CHEBI:29105"/>
    </cofactor>
    <text evidence="6">Binds 1 zinc ion per subunit.</text>
</comment>
<dbReference type="Proteomes" id="UP001165135">
    <property type="component" value="Unassembled WGS sequence"/>
</dbReference>
<evidence type="ECO:0000256" key="4">
    <source>
        <dbReference type="ARBA" id="ARBA00022833"/>
    </source>
</evidence>
<dbReference type="GO" id="GO:0046872">
    <property type="term" value="F:metal ion binding"/>
    <property type="evidence" value="ECO:0007669"/>
    <property type="project" value="UniProtKB-KW"/>
</dbReference>
<keyword evidence="7" id="KW-0812">Transmembrane</keyword>
<dbReference type="GO" id="GO:0004222">
    <property type="term" value="F:metalloendopeptidase activity"/>
    <property type="evidence" value="ECO:0007669"/>
    <property type="project" value="InterPro"/>
</dbReference>
<evidence type="ECO:0000259" key="8">
    <source>
        <dbReference type="Pfam" id="PF01435"/>
    </source>
</evidence>
<keyword evidence="7" id="KW-1133">Transmembrane helix</keyword>
<dbReference type="GO" id="GO:0006508">
    <property type="term" value="P:proteolysis"/>
    <property type="evidence" value="ECO:0007669"/>
    <property type="project" value="UniProtKB-KW"/>
</dbReference>
<feature type="domain" description="Peptidase M48" evidence="8">
    <location>
        <begin position="90"/>
        <end position="154"/>
    </location>
</feature>
<evidence type="ECO:0000256" key="6">
    <source>
        <dbReference type="RuleBase" id="RU003983"/>
    </source>
</evidence>
<dbReference type="InterPro" id="IPR001915">
    <property type="entry name" value="Peptidase_M48"/>
</dbReference>
<keyword evidence="3 6" id="KW-0378">Hydrolase</keyword>
<evidence type="ECO:0000256" key="2">
    <source>
        <dbReference type="ARBA" id="ARBA00022723"/>
    </source>
</evidence>
<evidence type="ECO:0000256" key="5">
    <source>
        <dbReference type="ARBA" id="ARBA00023049"/>
    </source>
</evidence>
<dbReference type="AlphaFoldDB" id="A0A9W6VTH3"/>
<dbReference type="CDD" id="cd07326">
    <property type="entry name" value="M56_BlaR1_MecR1_like"/>
    <property type="match status" value="1"/>
</dbReference>
<proteinExistence type="inferred from homology"/>
<dbReference type="Pfam" id="PF01435">
    <property type="entry name" value="Peptidase_M48"/>
    <property type="match status" value="1"/>
</dbReference>
<comment type="similarity">
    <text evidence="6">Belongs to the peptidase M48 family.</text>
</comment>
<sequence length="278" mass="28712">MTVDLDAYLPFVVPAVAALAARPLAERLPPRTASWVLTVLAAGLAIASLVPLFALARGDLFAALLFAAAVAGGAVAAYGQGRALRTARRQARDLPGDGVLAVVADDRIDAYSVPGRVVVSTGMLGALDAGEQRVLFAHEIAHLSGRHHLLRAVVRVASAANPLLWPMRRALWYATERWADERAAAAVGDRVMAARVIGKVALASGTAPSVRMGIGTTRPGPVPRRVAALLGPPPRRGAVLTVAALGLLLCSGLTAPDLVGDPHHAPVSGIVVVAGPRR</sequence>
<keyword evidence="7" id="KW-0472">Membrane</keyword>
<evidence type="ECO:0000313" key="9">
    <source>
        <dbReference type="EMBL" id="GLY79134.1"/>
    </source>
</evidence>
<accession>A0A9W6VTH3</accession>
<dbReference type="PANTHER" id="PTHR34978">
    <property type="entry name" value="POSSIBLE SENSOR-TRANSDUCER PROTEIN BLAR"/>
    <property type="match status" value="1"/>
</dbReference>
<dbReference type="InterPro" id="IPR052173">
    <property type="entry name" value="Beta-lactam_resp_regulator"/>
</dbReference>
<feature type="transmembrane region" description="Helical" evidence="7">
    <location>
        <begin position="60"/>
        <end position="79"/>
    </location>
</feature>
<evidence type="ECO:0000256" key="7">
    <source>
        <dbReference type="SAM" id="Phobius"/>
    </source>
</evidence>
<dbReference type="EMBL" id="BSTJ01000010">
    <property type="protein sequence ID" value="GLY79134.1"/>
    <property type="molecule type" value="Genomic_DNA"/>
</dbReference>
<evidence type="ECO:0000256" key="3">
    <source>
        <dbReference type="ARBA" id="ARBA00022801"/>
    </source>
</evidence>
<feature type="transmembrane region" description="Helical" evidence="7">
    <location>
        <begin position="32"/>
        <end position="54"/>
    </location>
</feature>
<dbReference type="Gene3D" id="3.30.2010.10">
    <property type="entry name" value="Metalloproteases ('zincins'), catalytic domain"/>
    <property type="match status" value="1"/>
</dbReference>
<name>A0A9W6VTH3_9ACTN</name>
<keyword evidence="2" id="KW-0479">Metal-binding</keyword>
<keyword evidence="1 6" id="KW-0645">Protease</keyword>
<keyword evidence="5 6" id="KW-0482">Metalloprotease</keyword>
<dbReference type="PANTHER" id="PTHR34978:SF3">
    <property type="entry name" value="SLR0241 PROTEIN"/>
    <property type="match status" value="1"/>
</dbReference>
<keyword evidence="4 6" id="KW-0862">Zinc</keyword>
<protein>
    <recommendedName>
        <fullName evidence="8">Peptidase M48 domain-containing protein</fullName>
    </recommendedName>
</protein>
<reference evidence="9" key="1">
    <citation type="submission" date="2023-03" db="EMBL/GenBank/DDBJ databases">
        <title>Actinoallomurus iriomotensis NBRC 103681.</title>
        <authorList>
            <person name="Ichikawa N."/>
            <person name="Sato H."/>
            <person name="Tonouchi N."/>
        </authorList>
    </citation>
    <scope>NUCLEOTIDE SEQUENCE</scope>
    <source>
        <strain evidence="9">NBRC 103681</strain>
    </source>
</reference>
<gene>
    <name evidence="9" type="ORF">Airi01_074010</name>
</gene>
<evidence type="ECO:0000256" key="1">
    <source>
        <dbReference type="ARBA" id="ARBA00022670"/>
    </source>
</evidence>